<reference evidence="3 4" key="1">
    <citation type="submission" date="2019-09" db="EMBL/GenBank/DDBJ databases">
        <authorList>
            <person name="Ou C."/>
        </authorList>
    </citation>
    <scope>NUCLEOTIDE SEQUENCE [LARGE SCALE GENOMIC DNA]</scope>
    <source>
        <strain evidence="3">S2</strain>
        <tissue evidence="3">Leaf</tissue>
    </source>
</reference>
<keyword evidence="4" id="KW-1185">Reference proteome</keyword>
<dbReference type="InterPro" id="IPR052929">
    <property type="entry name" value="RNase_H-like_EbsB-rel"/>
</dbReference>
<gene>
    <name evidence="2" type="ORF">D8674_020402</name>
    <name evidence="3" type="ORF">D8674_020416</name>
</gene>
<dbReference type="Proteomes" id="UP000327157">
    <property type="component" value="Chromosome 2"/>
</dbReference>
<name>A0A5N5HGM8_9ROSA</name>
<dbReference type="PANTHER" id="PTHR47074">
    <property type="entry name" value="BNAC02G40300D PROTEIN"/>
    <property type="match status" value="1"/>
</dbReference>
<sequence>MKRGWDVFEATEIEAYNVKLLLQRYAEGSGQFINLAKSSVHFSVGCSKGLKAHLPQILGIRHQEGFGKYLGKLTLELQRKRCLKNCLLAKEIEQIIARFWWRDQKTKKTDGGLGFKEIIDFNFAMLAKVGWHLLCNPEWLLAKFLKAKYYPNSSFLEALVGRGTSWGWKEILQGRKVLKFGIRWRVGDGRSIQVVEDLWLPTPRTFQPISRHPEMPKLVVDMVASGGIWKREVIQRIFGSPGDEQEWRTWMERGWAIYLVFEKAVAEPNLEIRLLRQQWEEIVGCDEDLRLCNSSGHLGRGMIANGWVKPPFRTLKINCDGAWCNRIGVGGYGWLMRDFAGIFKGAGGVGKVLCGSSIMVEAEALRMAVMASVERDLALFLWKLIPRSLWICFWVRYNLRQLWKLFCGILFLLSISFVLLSLFTLLLPVMRLRILWHLISRVWGMCILGMCLSLSGCLTL</sequence>
<dbReference type="EMBL" id="SMOL01000157">
    <property type="protein sequence ID" value="KAB2626784.1"/>
    <property type="molecule type" value="Genomic_DNA"/>
</dbReference>
<evidence type="ECO:0000313" key="2">
    <source>
        <dbReference type="EMBL" id="KAB2626784.1"/>
    </source>
</evidence>
<comment type="caution">
    <text evidence="3">The sequence shown here is derived from an EMBL/GenBank/DDBJ whole genome shotgun (WGS) entry which is preliminary data.</text>
</comment>
<reference evidence="3 4" key="3">
    <citation type="submission" date="2019-11" db="EMBL/GenBank/DDBJ databases">
        <title>A de novo genome assembly of a pear dwarfing rootstock.</title>
        <authorList>
            <person name="Wang F."/>
            <person name="Wang J."/>
            <person name="Li S."/>
            <person name="Zhang Y."/>
            <person name="Fang M."/>
            <person name="Ma L."/>
            <person name="Zhao Y."/>
            <person name="Jiang S."/>
        </authorList>
    </citation>
    <scope>NUCLEOTIDE SEQUENCE [LARGE SCALE GENOMIC DNA]</scope>
    <source>
        <strain evidence="3">S2</strain>
        <tissue evidence="3">Leaf</tissue>
    </source>
</reference>
<reference evidence="4" key="2">
    <citation type="submission" date="2019-10" db="EMBL/GenBank/DDBJ databases">
        <title>A de novo genome assembly of a pear dwarfing rootstock.</title>
        <authorList>
            <person name="Wang F."/>
            <person name="Wang J."/>
            <person name="Li S."/>
            <person name="Zhang Y."/>
            <person name="Fang M."/>
            <person name="Ma L."/>
            <person name="Zhao Y."/>
            <person name="Jiang S."/>
        </authorList>
    </citation>
    <scope>NUCLEOTIDE SEQUENCE [LARGE SCALE GENOMIC DNA]</scope>
</reference>
<feature type="transmembrane region" description="Helical" evidence="1">
    <location>
        <begin position="434"/>
        <end position="455"/>
    </location>
</feature>
<evidence type="ECO:0000256" key="1">
    <source>
        <dbReference type="SAM" id="Phobius"/>
    </source>
</evidence>
<dbReference type="EMBL" id="SMOL01000157">
    <property type="protein sequence ID" value="KAB2626798.1"/>
    <property type="molecule type" value="Genomic_DNA"/>
</dbReference>
<protein>
    <submittedName>
        <fullName evidence="3">Ribonuclease H protein</fullName>
    </submittedName>
</protein>
<organism evidence="3 4">
    <name type="scientific">Pyrus ussuriensis x Pyrus communis</name>
    <dbReference type="NCBI Taxonomy" id="2448454"/>
    <lineage>
        <taxon>Eukaryota</taxon>
        <taxon>Viridiplantae</taxon>
        <taxon>Streptophyta</taxon>
        <taxon>Embryophyta</taxon>
        <taxon>Tracheophyta</taxon>
        <taxon>Spermatophyta</taxon>
        <taxon>Magnoliopsida</taxon>
        <taxon>eudicotyledons</taxon>
        <taxon>Gunneridae</taxon>
        <taxon>Pentapetalae</taxon>
        <taxon>rosids</taxon>
        <taxon>fabids</taxon>
        <taxon>Rosales</taxon>
        <taxon>Rosaceae</taxon>
        <taxon>Amygdaloideae</taxon>
        <taxon>Maleae</taxon>
        <taxon>Pyrus</taxon>
    </lineage>
</organism>
<evidence type="ECO:0000313" key="3">
    <source>
        <dbReference type="EMBL" id="KAB2626798.1"/>
    </source>
</evidence>
<feature type="transmembrane region" description="Helical" evidence="1">
    <location>
        <begin position="403"/>
        <end position="427"/>
    </location>
</feature>
<keyword evidence="1" id="KW-0472">Membrane</keyword>
<keyword evidence="1" id="KW-0812">Transmembrane</keyword>
<dbReference type="AlphaFoldDB" id="A0A5N5HGM8"/>
<evidence type="ECO:0000313" key="4">
    <source>
        <dbReference type="Proteomes" id="UP000327157"/>
    </source>
</evidence>
<dbReference type="OrthoDB" id="1929473at2759"/>
<keyword evidence="1" id="KW-1133">Transmembrane helix</keyword>
<dbReference type="PANTHER" id="PTHR47074:SF11">
    <property type="entry name" value="REVERSE TRANSCRIPTASE-LIKE PROTEIN"/>
    <property type="match status" value="1"/>
</dbReference>
<accession>A0A5N5HGM8</accession>
<proteinExistence type="predicted"/>